<name>A0ABX8ZVN3_9SPHN</name>
<sequence length="409" mass="45247">MTRGGKYLSLSASALALLHTPLAAQSIPETAPAIERDDPEFEIDPTRIGPFDVTVGVELSSHYDSNLYALPDNEIDDVVFELAPQMRAVHSSGPVEIAFGTRTVVRRHADQTSEDSEAVRFSSDLTWSPHEEESLSLGAAFERAIEDRGDPEARDILAPGPRELDIWSGAAQYRRARGRILLDIRAQAAKYDALSSLDDNRDFSAYSGSATVGMRVGGSMFLTATGFANRRDFRLETDMLGQERNATTWGGRVGFDLAPGGLVEGSLSAGVFRYEPDEPTFEDRTGFSLAGNLIYRPRRRTAFILDASSGDVATFRTGATGRTDLTGRITWQQEIRHNLRSSFSAGYRRSRFRGTDVTEKTFVGRGELELLFSRHLSLVAEASYGDRTSDLDFDEFDRFRGGLSVRLRY</sequence>
<keyword evidence="3" id="KW-1185">Reference proteome</keyword>
<evidence type="ECO:0000313" key="3">
    <source>
        <dbReference type="Proteomes" id="UP000824300"/>
    </source>
</evidence>
<feature type="signal peptide" evidence="1">
    <location>
        <begin position="1"/>
        <end position="24"/>
    </location>
</feature>
<proteinExistence type="predicted"/>
<gene>
    <name evidence="2" type="ORF">K3162_03210</name>
</gene>
<dbReference type="Pfam" id="PF10082">
    <property type="entry name" value="BBP2_2"/>
    <property type="match status" value="1"/>
</dbReference>
<dbReference type="Proteomes" id="UP000824300">
    <property type="component" value="Chromosome"/>
</dbReference>
<accession>A0ABX8ZVN3</accession>
<evidence type="ECO:0000256" key="1">
    <source>
        <dbReference type="SAM" id="SignalP"/>
    </source>
</evidence>
<reference evidence="2 3" key="1">
    <citation type="submission" date="2021-08" db="EMBL/GenBank/DDBJ databases">
        <title>Comparative Genomics Analysis of the Genus Qipengyuania Reveals Extensive Genetic Diversity and Metabolic Versatility, Including the Description of Fifteen Novel Species.</title>
        <authorList>
            <person name="Liu Y."/>
        </authorList>
    </citation>
    <scope>NUCLEOTIDE SEQUENCE [LARGE SCALE GENOMIC DNA]</scope>
    <source>
        <strain evidence="2 3">1NDW3</strain>
    </source>
</reference>
<feature type="chain" id="PRO_5046366629" evidence="1">
    <location>
        <begin position="25"/>
        <end position="409"/>
    </location>
</feature>
<dbReference type="RefSeq" id="WP_221428749.1">
    <property type="nucleotide sequence ID" value="NZ_CP081296.1"/>
</dbReference>
<dbReference type="SUPFAM" id="SSF56935">
    <property type="entry name" value="Porins"/>
    <property type="match status" value="1"/>
</dbReference>
<dbReference type="InterPro" id="IPR018759">
    <property type="entry name" value="BBP2_2"/>
</dbReference>
<keyword evidence="1" id="KW-0732">Signal</keyword>
<dbReference type="EMBL" id="CP081296">
    <property type="protein sequence ID" value="QZD93060.1"/>
    <property type="molecule type" value="Genomic_DNA"/>
</dbReference>
<organism evidence="2 3">
    <name type="scientific">Qipengyuania xiapuensis</name>
    <dbReference type="NCBI Taxonomy" id="2867236"/>
    <lineage>
        <taxon>Bacteria</taxon>
        <taxon>Pseudomonadati</taxon>
        <taxon>Pseudomonadota</taxon>
        <taxon>Alphaproteobacteria</taxon>
        <taxon>Sphingomonadales</taxon>
        <taxon>Erythrobacteraceae</taxon>
        <taxon>Qipengyuania</taxon>
    </lineage>
</organism>
<evidence type="ECO:0000313" key="2">
    <source>
        <dbReference type="EMBL" id="QZD93060.1"/>
    </source>
</evidence>
<protein>
    <submittedName>
        <fullName evidence="2">Outer membrane beta-barrel protein</fullName>
    </submittedName>
</protein>